<evidence type="ECO:0000313" key="2">
    <source>
        <dbReference type="Proteomes" id="UP000008817"/>
    </source>
</evidence>
<proteinExistence type="predicted"/>
<geneLocation type="plasmid" evidence="1 2">
    <name>pC</name>
</geneLocation>
<dbReference type="AlphaFoldDB" id="B3Q3E7"/>
<accession>B3Q3E7</accession>
<dbReference type="KEGG" id="rec:RHECIAT_PC0000626"/>
<protein>
    <submittedName>
        <fullName evidence="1">Uncharacterized protein</fullName>
    </submittedName>
</protein>
<dbReference type="HOGENOM" id="CLU_1577248_0_0_5"/>
<reference evidence="1 2" key="1">
    <citation type="submission" date="2008-04" db="EMBL/GenBank/DDBJ databases">
        <title>Genome diversity and DNA divergence of Rhizobium etli.</title>
        <authorList>
            <person name="Gonzalez V."/>
            <person name="Acosta J.L."/>
            <person name="Santamaria R.I."/>
            <person name="Bustos P."/>
            <person name="Hernandez-Gonzalez I.L."/>
            <person name="Fernandez J.L."/>
            <person name="Diaz R."/>
            <person name="Flores M."/>
            <person name="Mora J."/>
            <person name="Palacios R."/>
            <person name="Davila G."/>
        </authorList>
    </citation>
    <scope>NUCLEOTIDE SEQUENCE [LARGE SCALE GENOMIC DNA]</scope>
    <source>
        <strain evidence="1 2">CIAT 652</strain>
        <plasmid evidence="2">Plasmid pC</plasmid>
    </source>
</reference>
<gene>
    <name evidence="1" type="ordered locus">RHECIAT_PC0000626</name>
</gene>
<organism evidence="1 2">
    <name type="scientific">Rhizobium etli (strain CIAT 652)</name>
    <dbReference type="NCBI Taxonomy" id="491916"/>
    <lineage>
        <taxon>Bacteria</taxon>
        <taxon>Pseudomonadati</taxon>
        <taxon>Pseudomonadota</taxon>
        <taxon>Alphaproteobacteria</taxon>
        <taxon>Hyphomicrobiales</taxon>
        <taxon>Rhizobiaceae</taxon>
        <taxon>Rhizobium/Agrobacterium group</taxon>
        <taxon>Rhizobium</taxon>
    </lineage>
</organism>
<sequence length="169" mass="18452">MSDRLHPPLRYGLHASGVEMHSCSAPGSLLTQETDILEWNVIRSSGLAGKGRADQTIPPSTLDNQLAELTGQSVEFMQNLLDAGACLKHVIHVGAAGRSGCGLQVMSIRRTVGERIWKLEDFSHSHSLFSLCLGGRKLSCLQDAAWFHCRSTGTSSPFISMRCVRPYTQ</sequence>
<evidence type="ECO:0000313" key="1">
    <source>
        <dbReference type="EMBL" id="ACE94704.1"/>
    </source>
</evidence>
<name>B3Q3E7_RHIE6</name>
<keyword evidence="1" id="KW-0614">Plasmid</keyword>
<dbReference type="Proteomes" id="UP000008817">
    <property type="component" value="Plasmid pC"/>
</dbReference>
<dbReference type="EMBL" id="CP001077">
    <property type="protein sequence ID" value="ACE94704.1"/>
    <property type="molecule type" value="Genomic_DNA"/>
</dbReference>